<evidence type="ECO:0000313" key="5">
    <source>
        <dbReference type="Proteomes" id="UP001139648"/>
    </source>
</evidence>
<accession>A0A9X2GMF6</accession>
<gene>
    <name evidence="4" type="ORF">HD597_005266</name>
</gene>
<dbReference type="SUPFAM" id="SSF52091">
    <property type="entry name" value="SpoIIaa-like"/>
    <property type="match status" value="1"/>
</dbReference>
<dbReference type="PANTHER" id="PTHR33495">
    <property type="entry name" value="ANTI-SIGMA FACTOR ANTAGONIST TM_1081-RELATED-RELATED"/>
    <property type="match status" value="1"/>
</dbReference>
<reference evidence="4" key="1">
    <citation type="submission" date="2022-06" db="EMBL/GenBank/DDBJ databases">
        <title>Sequencing the genomes of 1000 actinobacteria strains.</title>
        <authorList>
            <person name="Klenk H.-P."/>
        </authorList>
    </citation>
    <scope>NUCLEOTIDE SEQUENCE</scope>
    <source>
        <strain evidence="4">DSM 46694</strain>
    </source>
</reference>
<dbReference type="Pfam" id="PF01740">
    <property type="entry name" value="STAS"/>
    <property type="match status" value="1"/>
</dbReference>
<protein>
    <recommendedName>
        <fullName evidence="2">Anti-sigma factor antagonist</fullName>
    </recommendedName>
</protein>
<dbReference type="InterPro" id="IPR003658">
    <property type="entry name" value="Anti-sigma_ant"/>
</dbReference>
<evidence type="ECO:0000313" key="4">
    <source>
        <dbReference type="EMBL" id="MCP2358246.1"/>
    </source>
</evidence>
<evidence type="ECO:0000259" key="3">
    <source>
        <dbReference type="PROSITE" id="PS50801"/>
    </source>
</evidence>
<dbReference type="GO" id="GO:0043856">
    <property type="term" value="F:anti-sigma factor antagonist activity"/>
    <property type="evidence" value="ECO:0007669"/>
    <property type="project" value="InterPro"/>
</dbReference>
<evidence type="ECO:0000256" key="1">
    <source>
        <dbReference type="ARBA" id="ARBA00009013"/>
    </source>
</evidence>
<name>A0A9X2GMF6_9ACTN</name>
<dbReference type="EMBL" id="JAMZEB010000002">
    <property type="protein sequence ID" value="MCP2358246.1"/>
    <property type="molecule type" value="Genomic_DNA"/>
</dbReference>
<dbReference type="Gene3D" id="3.30.750.24">
    <property type="entry name" value="STAS domain"/>
    <property type="match status" value="1"/>
</dbReference>
<sequence length="124" mass="13235">MITPGGENAPSATLTLTSQRVDDVAVITVDGLLDATTREQFAGYLSQTSPPMIVDLAGVTFMDSRALALIVQSWQRATASGGRFALVGVDYAHSKVMWITGLAQLLPLYNTLEEALAALLQDRP</sequence>
<feature type="domain" description="STAS" evidence="3">
    <location>
        <begin position="14"/>
        <end position="119"/>
    </location>
</feature>
<dbReference type="CDD" id="cd07043">
    <property type="entry name" value="STAS_anti-anti-sigma_factors"/>
    <property type="match status" value="1"/>
</dbReference>
<comment type="similarity">
    <text evidence="1 2">Belongs to the anti-sigma-factor antagonist family.</text>
</comment>
<dbReference type="NCBIfam" id="TIGR00377">
    <property type="entry name" value="ant_ant_sig"/>
    <property type="match status" value="1"/>
</dbReference>
<dbReference type="AlphaFoldDB" id="A0A9X2GMF6"/>
<dbReference type="RefSeq" id="WP_253745334.1">
    <property type="nucleotide sequence ID" value="NZ_BAABKA010000065.1"/>
</dbReference>
<organism evidence="4 5">
    <name type="scientific">Nonomuraea thailandensis</name>
    <dbReference type="NCBI Taxonomy" id="1188745"/>
    <lineage>
        <taxon>Bacteria</taxon>
        <taxon>Bacillati</taxon>
        <taxon>Actinomycetota</taxon>
        <taxon>Actinomycetes</taxon>
        <taxon>Streptosporangiales</taxon>
        <taxon>Streptosporangiaceae</taxon>
        <taxon>Nonomuraea</taxon>
    </lineage>
</organism>
<dbReference type="PROSITE" id="PS50801">
    <property type="entry name" value="STAS"/>
    <property type="match status" value="1"/>
</dbReference>
<comment type="caution">
    <text evidence="4">The sequence shown here is derived from an EMBL/GenBank/DDBJ whole genome shotgun (WGS) entry which is preliminary data.</text>
</comment>
<keyword evidence="5" id="KW-1185">Reference proteome</keyword>
<evidence type="ECO:0000256" key="2">
    <source>
        <dbReference type="RuleBase" id="RU003749"/>
    </source>
</evidence>
<dbReference type="InterPro" id="IPR002645">
    <property type="entry name" value="STAS_dom"/>
</dbReference>
<dbReference type="InterPro" id="IPR036513">
    <property type="entry name" value="STAS_dom_sf"/>
</dbReference>
<dbReference type="Proteomes" id="UP001139648">
    <property type="component" value="Unassembled WGS sequence"/>
</dbReference>
<dbReference type="PANTHER" id="PTHR33495:SF2">
    <property type="entry name" value="ANTI-SIGMA FACTOR ANTAGONIST TM_1081-RELATED"/>
    <property type="match status" value="1"/>
</dbReference>
<proteinExistence type="inferred from homology"/>